<gene>
    <name evidence="1" type="ordered locus">Q7A_732</name>
</gene>
<evidence type="ECO:0000313" key="2">
    <source>
        <dbReference type="Proteomes" id="UP000009144"/>
    </source>
</evidence>
<dbReference type="EMBL" id="CP003390">
    <property type="protein sequence ID" value="AFI83578.1"/>
    <property type="molecule type" value="Genomic_DNA"/>
</dbReference>
<dbReference type="HOGENOM" id="CLU_2369609_0_0_6"/>
<dbReference type="STRING" id="754476.Q7A_732"/>
<reference evidence="1 2" key="2">
    <citation type="journal article" date="2013" name="Int. J. Syst. Evol. Microbiol.">
        <title>Methylophaga nitratireducenticrescens sp. nov. and Methylophaga frappieri sp. nov., isolated from the biofilm of the methanol-fed denitrification system treating the seawater at the Montreal Biodome.</title>
        <authorList>
            <person name="Villeneuve C."/>
            <person name="Martineau C."/>
            <person name="Mauffrey F."/>
            <person name="Villemur R."/>
        </authorList>
    </citation>
    <scope>NUCLEOTIDE SEQUENCE [LARGE SCALE GENOMIC DNA]</scope>
    <source>
        <strain evidence="1 2">JAM1</strain>
    </source>
</reference>
<evidence type="ECO:0000313" key="1">
    <source>
        <dbReference type="EMBL" id="AFI83578.1"/>
    </source>
</evidence>
<accession>I1XGQ9</accession>
<sequence length="95" mass="11136">MTEELTFIPFSTYSHTDKLCQASYLLCIICRIEPGKNQLVSAIGHGDEYCNHEAIKTWLGNRLTEMNEEDLFIRQVERLSDKLLDRLREVQNIIY</sequence>
<dbReference type="PATRIC" id="fig|754476.3.peg.722"/>
<name>I1XGQ9_METNJ</name>
<reference evidence="1 2" key="1">
    <citation type="journal article" date="2012" name="J. Bacteriol.">
        <title>Complete genome sequences of Methylophaga sp. strain JAM1 and Methylophaga sp. strain JAM7.</title>
        <authorList>
            <person name="Villeneuve C."/>
            <person name="Martineau C."/>
            <person name="Mauffrey F."/>
            <person name="Villemur R."/>
        </authorList>
    </citation>
    <scope>NUCLEOTIDE SEQUENCE [LARGE SCALE GENOMIC DNA]</scope>
    <source>
        <strain evidence="1 2">JAM1</strain>
    </source>
</reference>
<dbReference type="KEGG" id="mej:Q7A_732"/>
<dbReference type="RefSeq" id="WP_014705953.1">
    <property type="nucleotide sequence ID" value="NC_017857.3"/>
</dbReference>
<dbReference type="AlphaFoldDB" id="I1XGQ9"/>
<protein>
    <submittedName>
        <fullName evidence="1">Uncharacterized protein</fullName>
    </submittedName>
</protein>
<dbReference type="Proteomes" id="UP000009144">
    <property type="component" value="Chromosome"/>
</dbReference>
<organism evidence="1 2">
    <name type="scientific">Methylophaga nitratireducenticrescens</name>
    <dbReference type="NCBI Taxonomy" id="754476"/>
    <lineage>
        <taxon>Bacteria</taxon>
        <taxon>Pseudomonadati</taxon>
        <taxon>Pseudomonadota</taxon>
        <taxon>Gammaproteobacteria</taxon>
        <taxon>Thiotrichales</taxon>
        <taxon>Piscirickettsiaceae</taxon>
        <taxon>Methylophaga</taxon>
    </lineage>
</organism>
<keyword evidence="2" id="KW-1185">Reference proteome</keyword>
<proteinExistence type="predicted"/>